<proteinExistence type="predicted"/>
<protein>
    <submittedName>
        <fullName evidence="2">DUF2795 domain-containing protein</fullName>
    </submittedName>
</protein>
<sequence>MTVNPIELQKALGGVGYPADKQQILDQAKQHGAGQDIIDALGALPDKSYDSPADVNKEVSQEGR</sequence>
<evidence type="ECO:0000256" key="1">
    <source>
        <dbReference type="SAM" id="MobiDB-lite"/>
    </source>
</evidence>
<dbReference type="EMBL" id="JAVREX010000006">
    <property type="protein sequence ID" value="MDT0429329.1"/>
    <property type="molecule type" value="Genomic_DNA"/>
</dbReference>
<organism evidence="2 3">
    <name type="scientific">Streptomyces salyersiae</name>
    <dbReference type="NCBI Taxonomy" id="3075530"/>
    <lineage>
        <taxon>Bacteria</taxon>
        <taxon>Bacillati</taxon>
        <taxon>Actinomycetota</taxon>
        <taxon>Actinomycetes</taxon>
        <taxon>Kitasatosporales</taxon>
        <taxon>Streptomycetaceae</taxon>
        <taxon>Streptomyces</taxon>
    </lineage>
</organism>
<accession>A0ABU2RPM8</accession>
<evidence type="ECO:0000313" key="3">
    <source>
        <dbReference type="Proteomes" id="UP001183777"/>
    </source>
</evidence>
<keyword evidence="3" id="KW-1185">Reference proteome</keyword>
<dbReference type="RefSeq" id="WP_200694669.1">
    <property type="nucleotide sequence ID" value="NZ_JAVREX010000006.1"/>
</dbReference>
<comment type="caution">
    <text evidence="2">The sequence shown here is derived from an EMBL/GenBank/DDBJ whole genome shotgun (WGS) entry which is preliminary data.</text>
</comment>
<dbReference type="InterPro" id="IPR021527">
    <property type="entry name" value="DUF2795"/>
</dbReference>
<reference evidence="3" key="1">
    <citation type="submission" date="2023-07" db="EMBL/GenBank/DDBJ databases">
        <title>30 novel species of actinomycetes from the DSMZ collection.</title>
        <authorList>
            <person name="Nouioui I."/>
        </authorList>
    </citation>
    <scope>NUCLEOTIDE SEQUENCE [LARGE SCALE GENOMIC DNA]</scope>
    <source>
        <strain evidence="3">DSM 41770</strain>
    </source>
</reference>
<feature type="compositionally biased region" description="Basic and acidic residues" evidence="1">
    <location>
        <begin position="55"/>
        <end position="64"/>
    </location>
</feature>
<gene>
    <name evidence="2" type="ORF">RM649_16995</name>
</gene>
<dbReference type="Proteomes" id="UP001183777">
    <property type="component" value="Unassembled WGS sequence"/>
</dbReference>
<evidence type="ECO:0000313" key="2">
    <source>
        <dbReference type="EMBL" id="MDT0429329.1"/>
    </source>
</evidence>
<feature type="region of interest" description="Disordered" evidence="1">
    <location>
        <begin position="43"/>
        <end position="64"/>
    </location>
</feature>
<dbReference type="Pfam" id="PF11387">
    <property type="entry name" value="DUF2795"/>
    <property type="match status" value="1"/>
</dbReference>
<name>A0ABU2RPM8_9ACTN</name>